<dbReference type="HOGENOM" id="CLU_177038_0_0_9"/>
<reference evidence="1 2" key="1">
    <citation type="submission" date="2010-01" db="EMBL/GenBank/DDBJ databases">
        <authorList>
            <person name="Weinstock G."/>
            <person name="Sodergren E."/>
            <person name="Clifton S."/>
            <person name="Fulton L."/>
            <person name="Fulton B."/>
            <person name="Courtney L."/>
            <person name="Fronick C."/>
            <person name="Harrison M."/>
            <person name="Strong C."/>
            <person name="Farmer C."/>
            <person name="Delahaunty K."/>
            <person name="Markovic C."/>
            <person name="Hall O."/>
            <person name="Minx P."/>
            <person name="Tomlinson C."/>
            <person name="Mitreva M."/>
            <person name="Nelson J."/>
            <person name="Hou S."/>
            <person name="Wollam A."/>
            <person name="Pepin K.H."/>
            <person name="Johnson M."/>
            <person name="Bhonagiri V."/>
            <person name="Nash W.E."/>
            <person name="Warren W."/>
            <person name="Chinwalla A."/>
            <person name="Mardis E.R."/>
            <person name="Wilson R.K."/>
        </authorList>
    </citation>
    <scope>NUCLEOTIDE SEQUENCE [LARGE SCALE GENOMIC DNA]</scope>
    <source>
        <strain evidence="1 2">DSM 13479</strain>
    </source>
</reference>
<dbReference type="RefSeq" id="WP_006771073.1">
    <property type="nucleotide sequence ID" value="NZ_GG667610.1"/>
</dbReference>
<evidence type="ECO:0008006" key="3">
    <source>
        <dbReference type="Google" id="ProtNLM"/>
    </source>
</evidence>
<comment type="caution">
    <text evidence="1">The sequence shown here is derived from an EMBL/GenBank/DDBJ whole genome shotgun (WGS) entry which is preliminary data.</text>
</comment>
<protein>
    <recommendedName>
        <fullName evidence="3">HNH domain-containing protein</fullName>
    </recommendedName>
</protein>
<evidence type="ECO:0000313" key="2">
    <source>
        <dbReference type="Proteomes" id="UP000004968"/>
    </source>
</evidence>
<gene>
    <name evidence="1" type="ORF">CLOSTHATH_00517</name>
</gene>
<dbReference type="EMBL" id="ACIO01000031">
    <property type="protein sequence ID" value="EFD01274.1"/>
    <property type="molecule type" value="Genomic_DNA"/>
</dbReference>
<dbReference type="Proteomes" id="UP000004968">
    <property type="component" value="Unassembled WGS sequence"/>
</dbReference>
<evidence type="ECO:0000313" key="1">
    <source>
        <dbReference type="EMBL" id="EFD01274.1"/>
    </source>
</evidence>
<accession>D3AA96</accession>
<sequence>MISLLTDDMDHCFFCGRPADCEHHLIFGSANRELADEDCLKVPICNNCHTAGKVNSRIHDNPMAEKLSKMLGQMAYEKELALKMVPMGRELFRARYGKSYL</sequence>
<name>D3AA96_9FIRM</name>
<dbReference type="GeneID" id="93152299"/>
<organism evidence="1 2">
    <name type="scientific">Hungatella hathewayi DSM 13479</name>
    <dbReference type="NCBI Taxonomy" id="566550"/>
    <lineage>
        <taxon>Bacteria</taxon>
        <taxon>Bacillati</taxon>
        <taxon>Bacillota</taxon>
        <taxon>Clostridia</taxon>
        <taxon>Lachnospirales</taxon>
        <taxon>Lachnospiraceae</taxon>
        <taxon>Hungatella</taxon>
    </lineage>
</organism>
<dbReference type="AlphaFoldDB" id="D3AA96"/>
<proteinExistence type="predicted"/>